<evidence type="ECO:0000313" key="4">
    <source>
        <dbReference type="Proteomes" id="UP000198575"/>
    </source>
</evidence>
<dbReference type="OrthoDB" id="285216at2"/>
<dbReference type="CDD" id="cd04182">
    <property type="entry name" value="GT_2_like_f"/>
    <property type="match status" value="1"/>
</dbReference>
<keyword evidence="3" id="KW-0548">Nucleotidyltransferase</keyword>
<dbReference type="STRING" id="578942.SAMN05216289_1124"/>
<reference evidence="3 4" key="1">
    <citation type="submission" date="2016-10" db="EMBL/GenBank/DDBJ databases">
        <authorList>
            <person name="de Groot N.N."/>
        </authorList>
    </citation>
    <scope>NUCLEOTIDE SEQUENCE [LARGE SCALE GENOMIC DNA]</scope>
    <source>
        <strain evidence="3 4">CGMCC 1.7659</strain>
    </source>
</reference>
<organism evidence="3 4">
    <name type="scientific">Dokdonella immobilis</name>
    <dbReference type="NCBI Taxonomy" id="578942"/>
    <lineage>
        <taxon>Bacteria</taxon>
        <taxon>Pseudomonadati</taxon>
        <taxon>Pseudomonadota</taxon>
        <taxon>Gammaproteobacteria</taxon>
        <taxon>Lysobacterales</taxon>
        <taxon>Rhodanobacteraceae</taxon>
        <taxon>Dokdonella</taxon>
    </lineage>
</organism>
<gene>
    <name evidence="3" type="ORF">SAMN05216289_1124</name>
</gene>
<dbReference type="EMBL" id="FOVF01000012">
    <property type="protein sequence ID" value="SFN29022.1"/>
    <property type="molecule type" value="Genomic_DNA"/>
</dbReference>
<protein>
    <submittedName>
        <fullName evidence="3">Molybdenum cofactor cytidylyltransferase</fullName>
    </submittedName>
</protein>
<feature type="domain" description="MobA-like NTP transferase" evidence="2">
    <location>
        <begin position="11"/>
        <end position="170"/>
    </location>
</feature>
<dbReference type="PANTHER" id="PTHR43777:SF1">
    <property type="entry name" value="MOLYBDENUM COFACTOR CYTIDYLYLTRANSFERASE"/>
    <property type="match status" value="1"/>
</dbReference>
<dbReference type="InterPro" id="IPR025877">
    <property type="entry name" value="MobA-like_NTP_Trfase"/>
</dbReference>
<dbReference type="PANTHER" id="PTHR43777">
    <property type="entry name" value="MOLYBDENUM COFACTOR CYTIDYLYLTRANSFERASE"/>
    <property type="match status" value="1"/>
</dbReference>
<dbReference type="AlphaFoldDB" id="A0A1I4XT67"/>
<dbReference type="SUPFAM" id="SSF53448">
    <property type="entry name" value="Nucleotide-diphospho-sugar transferases"/>
    <property type="match status" value="1"/>
</dbReference>
<dbReference type="RefSeq" id="WP_092407491.1">
    <property type="nucleotide sequence ID" value="NZ_FOVF01000012.1"/>
</dbReference>
<proteinExistence type="predicted"/>
<evidence type="ECO:0000313" key="3">
    <source>
        <dbReference type="EMBL" id="SFN29022.1"/>
    </source>
</evidence>
<dbReference type="Proteomes" id="UP000198575">
    <property type="component" value="Unassembled WGS sequence"/>
</dbReference>
<dbReference type="GO" id="GO:0016779">
    <property type="term" value="F:nucleotidyltransferase activity"/>
    <property type="evidence" value="ECO:0007669"/>
    <property type="project" value="UniProtKB-KW"/>
</dbReference>
<evidence type="ECO:0000256" key="1">
    <source>
        <dbReference type="ARBA" id="ARBA00022842"/>
    </source>
</evidence>
<keyword evidence="3" id="KW-0808">Transferase</keyword>
<dbReference type="Pfam" id="PF12804">
    <property type="entry name" value="NTP_transf_3"/>
    <property type="match status" value="1"/>
</dbReference>
<name>A0A1I4XT67_9GAMM</name>
<dbReference type="InterPro" id="IPR029044">
    <property type="entry name" value="Nucleotide-diphossugar_trans"/>
</dbReference>
<sequence length="193" mass="20225">MPEPASARHGVIVLAAGRSRRLGQAKQLLTVDGETLVHRAVRLALQTGPADCVVVCGPEPGPVAASVADLACRCVTCADADAGLSASLRHGLRELDARCGGALVVLTDQPDLDAAHLQALRDTWREKPDCATASGYAGTLGVPALLPRSWFASLLEGTGDTGARELLRAGRDHVQVVLAPRLERDIDCPNDLE</sequence>
<evidence type="ECO:0000259" key="2">
    <source>
        <dbReference type="Pfam" id="PF12804"/>
    </source>
</evidence>
<keyword evidence="1" id="KW-0460">Magnesium</keyword>
<dbReference type="Gene3D" id="3.90.550.10">
    <property type="entry name" value="Spore Coat Polysaccharide Biosynthesis Protein SpsA, Chain A"/>
    <property type="match status" value="1"/>
</dbReference>
<accession>A0A1I4XT67</accession>
<keyword evidence="4" id="KW-1185">Reference proteome</keyword>